<keyword evidence="2" id="KW-1185">Reference proteome</keyword>
<reference evidence="1" key="1">
    <citation type="submission" date="2023-04" db="EMBL/GenBank/DDBJ databases">
        <title>Draft Genome sequencing of Naganishia species isolated from polar environments using Oxford Nanopore Technology.</title>
        <authorList>
            <person name="Leo P."/>
            <person name="Venkateswaran K."/>
        </authorList>
    </citation>
    <scope>NUCLEOTIDE SEQUENCE</scope>
    <source>
        <strain evidence="1">MNA-CCFEE 5425</strain>
    </source>
</reference>
<gene>
    <name evidence="1" type="ORF">QFC22_001455</name>
</gene>
<dbReference type="Proteomes" id="UP001243375">
    <property type="component" value="Unassembled WGS sequence"/>
</dbReference>
<dbReference type="EMBL" id="JASBWU010000003">
    <property type="protein sequence ID" value="KAJ9123259.1"/>
    <property type="molecule type" value="Genomic_DNA"/>
</dbReference>
<evidence type="ECO:0000313" key="2">
    <source>
        <dbReference type="Proteomes" id="UP001243375"/>
    </source>
</evidence>
<organism evidence="1 2">
    <name type="scientific">Naganishia vaughanmartiniae</name>
    <dbReference type="NCBI Taxonomy" id="1424756"/>
    <lineage>
        <taxon>Eukaryota</taxon>
        <taxon>Fungi</taxon>
        <taxon>Dikarya</taxon>
        <taxon>Basidiomycota</taxon>
        <taxon>Agaricomycotina</taxon>
        <taxon>Tremellomycetes</taxon>
        <taxon>Filobasidiales</taxon>
        <taxon>Filobasidiaceae</taxon>
        <taxon>Naganishia</taxon>
    </lineage>
</organism>
<sequence>MLRPDQTEAIDKFQVQLMSPLLPMFYNRSISWTSQKGTNVTLRFTGKAITVVGARGPAGSDCTLILDGKTLTDGCSTRALKFIANQTLFQYDGLASGTEHNLTMINSGEGFMYFDYVNVTDSPPAAVIRLPDSQTPLSSSAPGTSMSSLIVAAPLPTARPQPMTAEMLNPSYTFDWNSRVYFVFLFAAAMLVLIMGMLLHHRREEAKNRQLLTASSFIGAGAASKTRGFRSRLDKLNEIHKSKISGPIKDVEFSSGHARKVSEGSDKFGLSSWNSHDRLRHETQTSISSSREGQRQGNQMTLGEALKYDRTFPQPPAHSQ</sequence>
<accession>A0ACC2XIK0</accession>
<evidence type="ECO:0000313" key="1">
    <source>
        <dbReference type="EMBL" id="KAJ9123259.1"/>
    </source>
</evidence>
<proteinExistence type="predicted"/>
<comment type="caution">
    <text evidence="1">The sequence shown here is derived from an EMBL/GenBank/DDBJ whole genome shotgun (WGS) entry which is preliminary data.</text>
</comment>
<name>A0ACC2XIK0_9TREE</name>
<protein>
    <submittedName>
        <fullName evidence="1">Uncharacterized protein</fullName>
    </submittedName>
</protein>